<dbReference type="EMBL" id="CAAALY010075084">
    <property type="protein sequence ID" value="VEL25603.1"/>
    <property type="molecule type" value="Genomic_DNA"/>
</dbReference>
<dbReference type="SUPFAM" id="SSF51197">
    <property type="entry name" value="Clavaminate synthase-like"/>
    <property type="match status" value="1"/>
</dbReference>
<dbReference type="OrthoDB" id="65596at2759"/>
<keyword evidence="6" id="KW-1185">Reference proteome</keyword>
<evidence type="ECO:0000256" key="1">
    <source>
        <dbReference type="ARBA" id="ARBA00004496"/>
    </source>
</evidence>
<protein>
    <recommendedName>
        <fullName evidence="4">JmjC domain-containing protein</fullName>
    </recommendedName>
</protein>
<dbReference type="PROSITE" id="PS51184">
    <property type="entry name" value="JMJC"/>
    <property type="match status" value="1"/>
</dbReference>
<evidence type="ECO:0000259" key="4">
    <source>
        <dbReference type="PROSITE" id="PS51184"/>
    </source>
</evidence>
<dbReference type="PANTHER" id="PTHR12461:SF43">
    <property type="entry name" value="HSPB1-ASSOCIATED PROTEIN 1"/>
    <property type="match status" value="1"/>
</dbReference>
<dbReference type="Gene3D" id="2.60.120.650">
    <property type="entry name" value="Cupin"/>
    <property type="match status" value="1"/>
</dbReference>
<comment type="subcellular location">
    <subcellularLocation>
        <location evidence="1">Cytoplasm</location>
    </subcellularLocation>
</comment>
<gene>
    <name evidence="5" type="ORF">PXEA_LOCUS19043</name>
</gene>
<evidence type="ECO:0000313" key="6">
    <source>
        <dbReference type="Proteomes" id="UP000784294"/>
    </source>
</evidence>
<comment type="caution">
    <text evidence="5">The sequence shown here is derived from an EMBL/GenBank/DDBJ whole genome shotgun (WGS) entry which is preliminary data.</text>
</comment>
<comment type="function">
    <text evidence="3">May play a role in cellular stress response.</text>
</comment>
<dbReference type="SMART" id="SM00558">
    <property type="entry name" value="JmjC"/>
    <property type="match status" value="1"/>
</dbReference>
<dbReference type="PANTHER" id="PTHR12461">
    <property type="entry name" value="HYPOXIA-INDUCIBLE FACTOR 1 ALPHA INHIBITOR-RELATED"/>
    <property type="match status" value="1"/>
</dbReference>
<reference evidence="5" key="1">
    <citation type="submission" date="2018-11" db="EMBL/GenBank/DDBJ databases">
        <authorList>
            <consortium name="Pathogen Informatics"/>
        </authorList>
    </citation>
    <scope>NUCLEOTIDE SEQUENCE</scope>
</reference>
<feature type="domain" description="JmjC" evidence="4">
    <location>
        <begin position="97"/>
        <end position="268"/>
    </location>
</feature>
<dbReference type="Proteomes" id="UP000784294">
    <property type="component" value="Unassembled WGS sequence"/>
</dbReference>
<proteinExistence type="predicted"/>
<sequence length="390" mass="44734">MSSSVGAPCPPILPSKYDSLIPHIPSINKECAHTWPALKSWDLGYFSRHISEPLRFRLIEKSFPHIQWENACNYVYATIDEFTAWLNGGMIHSPFEKYSPDLWTAYADYTYIDRHEGLRVLKSDFDWSTCLPDLNPFDGTTFWLASSGAYTPCHYDTYGINLVAQIFGRKRWVLFSPNDSVYLYPTRIPLEESTVYSQINMLSPDFKLHSLFHNATPLETILEPGDCLLIPRHWWHFVQSYGDEPTCSINLWLDQPIYDQEERLGEALTQILAYSLSRSMLDFDFDPLEHLNEKEQDNFLSDDCFPTLLNSTGQIIRSIHMKKTSESESGSAKEYRLSGWQSVGKRAICDVFPSHGVSNTALSETPLTVKLLRAFTHPDVIYAVRKHILG</sequence>
<evidence type="ECO:0000256" key="3">
    <source>
        <dbReference type="ARBA" id="ARBA00037342"/>
    </source>
</evidence>
<dbReference type="Pfam" id="PF13621">
    <property type="entry name" value="Cupin_8"/>
    <property type="match status" value="1"/>
</dbReference>
<dbReference type="InterPro" id="IPR041667">
    <property type="entry name" value="Cupin_8"/>
</dbReference>
<dbReference type="GO" id="GO:0005737">
    <property type="term" value="C:cytoplasm"/>
    <property type="evidence" value="ECO:0007669"/>
    <property type="project" value="UniProtKB-SubCell"/>
</dbReference>
<keyword evidence="2" id="KW-0963">Cytoplasm</keyword>
<name>A0A3S5BZ89_9PLAT</name>
<dbReference type="InterPro" id="IPR003347">
    <property type="entry name" value="JmjC_dom"/>
</dbReference>
<dbReference type="CDD" id="cd02208">
    <property type="entry name" value="cupin_RmlC-like"/>
    <property type="match status" value="1"/>
</dbReference>
<evidence type="ECO:0000313" key="5">
    <source>
        <dbReference type="EMBL" id="VEL25603.1"/>
    </source>
</evidence>
<accession>A0A3S5BZ89</accession>
<dbReference type="AlphaFoldDB" id="A0A3S5BZ89"/>
<organism evidence="5 6">
    <name type="scientific">Protopolystoma xenopodis</name>
    <dbReference type="NCBI Taxonomy" id="117903"/>
    <lineage>
        <taxon>Eukaryota</taxon>
        <taxon>Metazoa</taxon>
        <taxon>Spiralia</taxon>
        <taxon>Lophotrochozoa</taxon>
        <taxon>Platyhelminthes</taxon>
        <taxon>Monogenea</taxon>
        <taxon>Polyopisthocotylea</taxon>
        <taxon>Polystomatidea</taxon>
        <taxon>Polystomatidae</taxon>
        <taxon>Protopolystoma</taxon>
    </lineage>
</organism>
<evidence type="ECO:0000256" key="2">
    <source>
        <dbReference type="ARBA" id="ARBA00022490"/>
    </source>
</evidence>